<name>A0A2P2IMM5_RHIMU</name>
<organism evidence="1">
    <name type="scientific">Rhizophora mucronata</name>
    <name type="common">Asiatic mangrove</name>
    <dbReference type="NCBI Taxonomy" id="61149"/>
    <lineage>
        <taxon>Eukaryota</taxon>
        <taxon>Viridiplantae</taxon>
        <taxon>Streptophyta</taxon>
        <taxon>Embryophyta</taxon>
        <taxon>Tracheophyta</taxon>
        <taxon>Spermatophyta</taxon>
        <taxon>Magnoliopsida</taxon>
        <taxon>eudicotyledons</taxon>
        <taxon>Gunneridae</taxon>
        <taxon>Pentapetalae</taxon>
        <taxon>rosids</taxon>
        <taxon>fabids</taxon>
        <taxon>Malpighiales</taxon>
        <taxon>Rhizophoraceae</taxon>
        <taxon>Rhizophora</taxon>
    </lineage>
</organism>
<evidence type="ECO:0000313" key="1">
    <source>
        <dbReference type="EMBL" id="MBW82475.1"/>
    </source>
</evidence>
<dbReference type="EMBL" id="GGEC01001992">
    <property type="protein sequence ID" value="MBW82475.1"/>
    <property type="molecule type" value="Transcribed_RNA"/>
</dbReference>
<dbReference type="AlphaFoldDB" id="A0A2P2IMM5"/>
<sequence length="24" mass="2805">MVLMFVVVSLFAFVENPADDYERL</sequence>
<protein>
    <submittedName>
        <fullName evidence="1">Uncharacterized protein</fullName>
    </submittedName>
</protein>
<accession>A0A2P2IMM5</accession>
<proteinExistence type="predicted"/>
<reference evidence="1" key="1">
    <citation type="submission" date="2018-02" db="EMBL/GenBank/DDBJ databases">
        <title>Rhizophora mucronata_Transcriptome.</title>
        <authorList>
            <person name="Meera S.P."/>
            <person name="Sreeshan A."/>
            <person name="Augustine A."/>
        </authorList>
    </citation>
    <scope>NUCLEOTIDE SEQUENCE</scope>
    <source>
        <tissue evidence="1">Leaf</tissue>
    </source>
</reference>